<evidence type="ECO:0000256" key="6">
    <source>
        <dbReference type="SAM" id="Phobius"/>
    </source>
</evidence>
<dbReference type="GO" id="GO:0016787">
    <property type="term" value="F:hydrolase activity"/>
    <property type="evidence" value="ECO:0007669"/>
    <property type="project" value="TreeGrafter"/>
</dbReference>
<comment type="subcellular location">
    <subcellularLocation>
        <location evidence="1">Membrane</location>
        <topology evidence="1">Multi-pass membrane protein</topology>
    </subcellularLocation>
</comment>
<dbReference type="AlphaFoldDB" id="A0A7U4E8I3"/>
<gene>
    <name evidence="7" type="ordered locus">Runsl_5440</name>
</gene>
<feature type="transmembrane region" description="Helical" evidence="6">
    <location>
        <begin position="74"/>
        <end position="97"/>
    </location>
</feature>
<feature type="transmembrane region" description="Helical" evidence="6">
    <location>
        <begin position="171"/>
        <end position="188"/>
    </location>
</feature>
<evidence type="ECO:0000313" key="7">
    <source>
        <dbReference type="EMBL" id="AEI51731.1"/>
    </source>
</evidence>
<keyword evidence="5 6" id="KW-0472">Membrane</keyword>
<dbReference type="RefSeq" id="WP_013930999.1">
    <property type="nucleotide sequence ID" value="NC_015703.1"/>
</dbReference>
<dbReference type="InterPro" id="IPR012506">
    <property type="entry name" value="TMEM86B-like"/>
</dbReference>
<reference evidence="8" key="1">
    <citation type="submission" date="2011-06" db="EMBL/GenBank/DDBJ databases">
        <title>The complete genome of chromosome of Runella slithyformis DSM 19594.</title>
        <authorList>
            <consortium name="US DOE Joint Genome Institute (JGI-PGF)"/>
            <person name="Lucas S."/>
            <person name="Han J."/>
            <person name="Lapidus A."/>
            <person name="Bruce D."/>
            <person name="Goodwin L."/>
            <person name="Pitluck S."/>
            <person name="Peters L."/>
            <person name="Kyrpides N."/>
            <person name="Mavromatis K."/>
            <person name="Ivanova N."/>
            <person name="Ovchinnikova G."/>
            <person name="Zhang X."/>
            <person name="Misra M."/>
            <person name="Detter J.C."/>
            <person name="Tapia R."/>
            <person name="Han C."/>
            <person name="Land M."/>
            <person name="Hauser L."/>
            <person name="Markowitz V."/>
            <person name="Cheng J.-F."/>
            <person name="Hugenholtz P."/>
            <person name="Woyke T."/>
            <person name="Wu D."/>
            <person name="Tindall B."/>
            <person name="Faehrich R."/>
            <person name="Brambilla E."/>
            <person name="Klenk H.-P."/>
            <person name="Eisen J.A."/>
        </authorList>
    </citation>
    <scope>NUCLEOTIDE SEQUENCE [LARGE SCALE GENOMIC DNA]</scope>
    <source>
        <strain evidence="8">ATCC 29530 / DSM 19594 / LMG 11500 / NCIMB 11436 / LSU 4</strain>
    </source>
</reference>
<evidence type="ECO:0000256" key="3">
    <source>
        <dbReference type="ARBA" id="ARBA00022692"/>
    </source>
</evidence>
<proteinExistence type="inferred from homology"/>
<organism evidence="7 8">
    <name type="scientific">Runella slithyformis (strain ATCC 29530 / DSM 19594 / LMG 11500 / NCIMB 11436 / LSU 4)</name>
    <dbReference type="NCBI Taxonomy" id="761193"/>
    <lineage>
        <taxon>Bacteria</taxon>
        <taxon>Pseudomonadati</taxon>
        <taxon>Bacteroidota</taxon>
        <taxon>Cytophagia</taxon>
        <taxon>Cytophagales</taxon>
        <taxon>Spirosomataceae</taxon>
        <taxon>Runella</taxon>
    </lineage>
</organism>
<dbReference type="Pfam" id="PF07947">
    <property type="entry name" value="YhhN"/>
    <property type="match status" value="1"/>
</dbReference>
<keyword evidence="3 6" id="KW-0812">Transmembrane</keyword>
<reference evidence="7 8" key="2">
    <citation type="journal article" date="2012" name="Stand. Genomic Sci.">
        <title>Complete genome sequence of the aquatic bacterium Runella slithyformis type strain (LSU 4(T)).</title>
        <authorList>
            <person name="Copeland A."/>
            <person name="Zhang X."/>
            <person name="Misra M."/>
            <person name="Lapidus A."/>
            <person name="Nolan M."/>
            <person name="Lucas S."/>
            <person name="Deshpande S."/>
            <person name="Cheng J.F."/>
            <person name="Tapia R."/>
            <person name="Goodwin L.A."/>
            <person name="Pitluck S."/>
            <person name="Liolios K."/>
            <person name="Pagani I."/>
            <person name="Ivanova N."/>
            <person name="Mikhailova N."/>
            <person name="Pati A."/>
            <person name="Chen A."/>
            <person name="Palaniappan K."/>
            <person name="Land M."/>
            <person name="Hauser L."/>
            <person name="Pan C."/>
            <person name="Jeffries C.D."/>
            <person name="Detter J.C."/>
            <person name="Brambilla E.M."/>
            <person name="Rohde M."/>
            <person name="Djao O.D."/>
            <person name="Goker M."/>
            <person name="Sikorski J."/>
            <person name="Tindall B.J."/>
            <person name="Woyke T."/>
            <person name="Bristow J."/>
            <person name="Eisen J.A."/>
            <person name="Markowitz V."/>
            <person name="Hugenholtz P."/>
            <person name="Kyrpides N.C."/>
            <person name="Klenk H.P."/>
            <person name="Mavromatis K."/>
        </authorList>
    </citation>
    <scope>NUCLEOTIDE SEQUENCE [LARGE SCALE GENOMIC DNA]</scope>
    <source>
        <strain evidence="8">ATCC 29530 / DSM 19594 / LMG 11500 / NCIMB 11436 / LSU 4</strain>
    </source>
</reference>
<sequence>MRLKLLIYTVIVLAEIACGYAGFWQGVYLLKPLIMLSLLFWTFGYRTSHSLLWIGMWFGLGGDVFLMIRGKDLFIAGLSSFLVMQIFYISAFLQTITRLKKTQFNPVRWWYIVPFILYAAAFLAVLHPTLTQNPATAGLWIPVVAYAVCLCSMGAAAALRKGSVSRMSYRWVIMGAVLFIISDSSIAGNKFLQPFEASSLIIMTTYAAAQWLIVWGMLKE</sequence>
<feature type="transmembrane region" description="Helical" evidence="6">
    <location>
        <begin position="109"/>
        <end position="127"/>
    </location>
</feature>
<keyword evidence="4 6" id="KW-1133">Transmembrane helix</keyword>
<evidence type="ECO:0000256" key="5">
    <source>
        <dbReference type="ARBA" id="ARBA00023136"/>
    </source>
</evidence>
<dbReference type="KEGG" id="rsi:Runsl_5440"/>
<dbReference type="EMBL" id="CP002859">
    <property type="protein sequence ID" value="AEI51731.1"/>
    <property type="molecule type" value="Genomic_DNA"/>
</dbReference>
<evidence type="ECO:0000256" key="2">
    <source>
        <dbReference type="ARBA" id="ARBA00007375"/>
    </source>
</evidence>
<dbReference type="Proteomes" id="UP000000493">
    <property type="component" value="Chromosome"/>
</dbReference>
<dbReference type="GO" id="GO:0016020">
    <property type="term" value="C:membrane"/>
    <property type="evidence" value="ECO:0007669"/>
    <property type="project" value="UniProtKB-SubCell"/>
</dbReference>
<accession>A0A7U4E8I3</accession>
<feature type="transmembrane region" description="Helical" evidence="6">
    <location>
        <begin position="6"/>
        <end position="30"/>
    </location>
</feature>
<keyword evidence="8" id="KW-1185">Reference proteome</keyword>
<evidence type="ECO:0000256" key="1">
    <source>
        <dbReference type="ARBA" id="ARBA00004141"/>
    </source>
</evidence>
<feature type="transmembrane region" description="Helical" evidence="6">
    <location>
        <begin position="200"/>
        <end position="218"/>
    </location>
</feature>
<feature type="transmembrane region" description="Helical" evidence="6">
    <location>
        <begin position="139"/>
        <end position="159"/>
    </location>
</feature>
<evidence type="ECO:0000313" key="8">
    <source>
        <dbReference type="Proteomes" id="UP000000493"/>
    </source>
</evidence>
<dbReference type="PANTHER" id="PTHR31885:SF6">
    <property type="entry name" value="GH04784P"/>
    <property type="match status" value="1"/>
</dbReference>
<protein>
    <submittedName>
        <fullName evidence="7">YhhN family protein</fullName>
    </submittedName>
</protein>
<evidence type="ECO:0000256" key="4">
    <source>
        <dbReference type="ARBA" id="ARBA00022989"/>
    </source>
</evidence>
<dbReference type="PANTHER" id="PTHR31885">
    <property type="entry name" value="GH04784P"/>
    <property type="match status" value="1"/>
</dbReference>
<comment type="similarity">
    <text evidence="2">Belongs to the TMEM86 family.</text>
</comment>
<name>A0A7U4E8I3_RUNSL</name>